<evidence type="ECO:0000313" key="1">
    <source>
        <dbReference type="EMBL" id="BDD87991.1"/>
    </source>
</evidence>
<sequence length="135" mass="14718">MTPIPDDSVAALFSPQTCSTLLPPGRADEFFEALFGDAEEGAYDLALEYAGLRDGRLRFDILLRERPGHCLACNLTYGLPQVFSRHPVIDINGLVSKVGTIIGHRGTIGGWQLGSTNQRSRSLHAIPLLIEFQPA</sequence>
<name>A0ABN6M511_9BACT</name>
<dbReference type="RefSeq" id="WP_284151386.1">
    <property type="nucleotide sequence ID" value="NZ_AP025516.1"/>
</dbReference>
<accession>A0ABN6M511</accession>
<protein>
    <recommendedName>
        <fullName evidence="3">Pancreas/duodenum homeobox protein 1</fullName>
    </recommendedName>
</protein>
<evidence type="ECO:0000313" key="2">
    <source>
        <dbReference type="Proteomes" id="UP000830055"/>
    </source>
</evidence>
<organism evidence="1 2">
    <name type="scientific">Desulfofustis limnaeus</name>
    <dbReference type="NCBI Taxonomy" id="2740163"/>
    <lineage>
        <taxon>Bacteria</taxon>
        <taxon>Pseudomonadati</taxon>
        <taxon>Thermodesulfobacteriota</taxon>
        <taxon>Desulfobulbia</taxon>
        <taxon>Desulfobulbales</taxon>
        <taxon>Desulfocapsaceae</taxon>
        <taxon>Desulfofustis</taxon>
    </lineage>
</organism>
<dbReference type="Proteomes" id="UP000830055">
    <property type="component" value="Chromosome"/>
</dbReference>
<proteinExistence type="predicted"/>
<reference evidence="1 2" key="1">
    <citation type="submission" date="2022-01" db="EMBL/GenBank/DDBJ databases">
        <title>Desulfofustis limnae sp. nov., a novel mesophilic sulfate-reducing bacterium isolated from marsh soil.</title>
        <authorList>
            <person name="Watanabe M."/>
            <person name="Takahashi A."/>
            <person name="Kojima H."/>
            <person name="Fukui M."/>
        </authorList>
    </citation>
    <scope>NUCLEOTIDE SEQUENCE [LARGE SCALE GENOMIC DNA]</scope>
    <source>
        <strain evidence="1 2">PPLL</strain>
    </source>
</reference>
<gene>
    <name evidence="1" type="ORF">DPPLL_23560</name>
</gene>
<keyword evidence="2" id="KW-1185">Reference proteome</keyword>
<evidence type="ECO:0008006" key="3">
    <source>
        <dbReference type="Google" id="ProtNLM"/>
    </source>
</evidence>
<dbReference type="EMBL" id="AP025516">
    <property type="protein sequence ID" value="BDD87991.1"/>
    <property type="molecule type" value="Genomic_DNA"/>
</dbReference>